<name>A0A061S570_9CHLO</name>
<feature type="non-terminal residue" evidence="1">
    <location>
        <position position="56"/>
    </location>
</feature>
<organism evidence="1">
    <name type="scientific">Tetraselmis sp. GSL018</name>
    <dbReference type="NCBI Taxonomy" id="582737"/>
    <lineage>
        <taxon>Eukaryota</taxon>
        <taxon>Viridiplantae</taxon>
        <taxon>Chlorophyta</taxon>
        <taxon>core chlorophytes</taxon>
        <taxon>Chlorodendrophyceae</taxon>
        <taxon>Chlorodendrales</taxon>
        <taxon>Chlorodendraceae</taxon>
        <taxon>Tetraselmis</taxon>
    </lineage>
</organism>
<dbReference type="AlphaFoldDB" id="A0A061S570"/>
<protein>
    <submittedName>
        <fullName evidence="1">Uncharacterized protein</fullName>
    </submittedName>
</protein>
<sequence>MCVCSARACPSSTLHPIRAAEAEEMLKHQSSTDKRLKVHGQMGVWTHPPLSLSIIG</sequence>
<evidence type="ECO:0000313" key="1">
    <source>
        <dbReference type="EMBL" id="JAC79408.1"/>
    </source>
</evidence>
<gene>
    <name evidence="1" type="ORF">TSPGSL018_12782</name>
</gene>
<proteinExistence type="predicted"/>
<reference evidence="1" key="1">
    <citation type="submission" date="2014-05" db="EMBL/GenBank/DDBJ databases">
        <title>The transcriptome of the halophilic microalga Tetraselmis sp. GSL018 isolated from the Great Salt Lake, Utah.</title>
        <authorList>
            <person name="Jinkerson R.E."/>
            <person name="D'Adamo S."/>
            <person name="Posewitz M.C."/>
        </authorList>
    </citation>
    <scope>NUCLEOTIDE SEQUENCE</scope>
    <source>
        <strain evidence="1">GSL018</strain>
    </source>
</reference>
<dbReference type="EMBL" id="GBEZ01005954">
    <property type="protein sequence ID" value="JAC79408.1"/>
    <property type="molecule type" value="Transcribed_RNA"/>
</dbReference>
<accession>A0A061S570</accession>